<keyword evidence="9" id="KW-1208">Phospholipid metabolism</keyword>
<dbReference type="InterPro" id="IPR002885">
    <property type="entry name" value="PPR_rpt"/>
</dbReference>
<dbReference type="OrthoDB" id="405965at2759"/>
<keyword evidence="7" id="KW-0472">Membrane</keyword>
<organism evidence="10">
    <name type="scientific">Cladocopium goreaui</name>
    <dbReference type="NCBI Taxonomy" id="2562237"/>
    <lineage>
        <taxon>Eukaryota</taxon>
        <taxon>Sar</taxon>
        <taxon>Alveolata</taxon>
        <taxon>Dinophyceae</taxon>
        <taxon>Suessiales</taxon>
        <taxon>Symbiodiniaceae</taxon>
        <taxon>Cladocopium</taxon>
    </lineage>
</organism>
<evidence type="ECO:0000256" key="2">
    <source>
        <dbReference type="ARBA" id="ARBA00022516"/>
    </source>
</evidence>
<evidence type="ECO:0000313" key="10">
    <source>
        <dbReference type="EMBL" id="CAI3993259.1"/>
    </source>
</evidence>
<dbReference type="Proteomes" id="UP001152797">
    <property type="component" value="Unassembled WGS sequence"/>
</dbReference>
<reference evidence="10" key="1">
    <citation type="submission" date="2022-10" db="EMBL/GenBank/DDBJ databases">
        <authorList>
            <person name="Chen Y."/>
            <person name="Dougan E. K."/>
            <person name="Chan C."/>
            <person name="Rhodes N."/>
            <person name="Thang M."/>
        </authorList>
    </citation>
    <scope>NUCLEOTIDE SEQUENCE</scope>
</reference>
<dbReference type="GO" id="GO:0012505">
    <property type="term" value="C:endomembrane system"/>
    <property type="evidence" value="ECO:0007669"/>
    <property type="project" value="UniProtKB-SubCell"/>
</dbReference>
<gene>
    <name evidence="10" type="ORF">C1SCF055_LOCUS20025</name>
</gene>
<comment type="subcellular location">
    <subcellularLocation>
        <location evidence="1">Endomembrane system</location>
        <topology evidence="1">Multi-pass membrane protein</topology>
    </subcellularLocation>
</comment>
<evidence type="ECO:0000256" key="3">
    <source>
        <dbReference type="ARBA" id="ARBA00022692"/>
    </source>
</evidence>
<evidence type="ECO:0000313" key="12">
    <source>
        <dbReference type="Proteomes" id="UP001152797"/>
    </source>
</evidence>
<reference evidence="11 12" key="2">
    <citation type="submission" date="2024-05" db="EMBL/GenBank/DDBJ databases">
        <authorList>
            <person name="Chen Y."/>
            <person name="Shah S."/>
            <person name="Dougan E. K."/>
            <person name="Thang M."/>
            <person name="Chan C."/>
        </authorList>
    </citation>
    <scope>NUCLEOTIDE SEQUENCE [LARGE SCALE GENOMIC DNA]</scope>
</reference>
<dbReference type="EMBL" id="CAMXCT010001809">
    <property type="protein sequence ID" value="CAI3993259.1"/>
    <property type="molecule type" value="Genomic_DNA"/>
</dbReference>
<evidence type="ECO:0000256" key="6">
    <source>
        <dbReference type="ARBA" id="ARBA00023098"/>
    </source>
</evidence>
<evidence type="ECO:0000256" key="8">
    <source>
        <dbReference type="ARBA" id="ARBA00023209"/>
    </source>
</evidence>
<keyword evidence="3" id="KW-0812">Transmembrane</keyword>
<dbReference type="InterPro" id="IPR007318">
    <property type="entry name" value="Phopholipid_MeTrfase"/>
</dbReference>
<dbReference type="AlphaFoldDB" id="A0A9P1FXH6"/>
<evidence type="ECO:0000256" key="9">
    <source>
        <dbReference type="ARBA" id="ARBA00023264"/>
    </source>
</evidence>
<evidence type="ECO:0000256" key="7">
    <source>
        <dbReference type="ARBA" id="ARBA00023136"/>
    </source>
</evidence>
<dbReference type="EMBL" id="CAMXCT020001809">
    <property type="protein sequence ID" value="CAL1146634.1"/>
    <property type="molecule type" value="Genomic_DNA"/>
</dbReference>
<dbReference type="InterPro" id="IPR011990">
    <property type="entry name" value="TPR-like_helical_dom_sf"/>
</dbReference>
<dbReference type="EMBL" id="CAMXCT030001809">
    <property type="protein sequence ID" value="CAL4780571.1"/>
    <property type="molecule type" value="Genomic_DNA"/>
</dbReference>
<evidence type="ECO:0000313" key="11">
    <source>
        <dbReference type="EMBL" id="CAL4780571.1"/>
    </source>
</evidence>
<dbReference type="Gene3D" id="1.25.40.10">
    <property type="entry name" value="Tetratricopeptide repeat domain"/>
    <property type="match status" value="3"/>
</dbReference>
<dbReference type="Pfam" id="PF13812">
    <property type="entry name" value="PPR_3"/>
    <property type="match status" value="2"/>
</dbReference>
<keyword evidence="8" id="KW-0594">Phospholipid biosynthesis</keyword>
<evidence type="ECO:0000256" key="1">
    <source>
        <dbReference type="ARBA" id="ARBA00004127"/>
    </source>
</evidence>
<accession>A0A9P1FXH6</accession>
<comment type="caution">
    <text evidence="10">The sequence shown here is derived from an EMBL/GenBank/DDBJ whole genome shotgun (WGS) entry which is preliminary data.</text>
</comment>
<evidence type="ECO:0000256" key="5">
    <source>
        <dbReference type="ARBA" id="ARBA00022989"/>
    </source>
</evidence>
<dbReference type="Pfam" id="PF04191">
    <property type="entry name" value="PEMT"/>
    <property type="match status" value="1"/>
</dbReference>
<dbReference type="PANTHER" id="PTHR47936:SF1">
    <property type="entry name" value="PENTATRICOPEPTIDE REPEAT-CONTAINING PROTEIN GUN1, CHLOROPLASTIC"/>
    <property type="match status" value="1"/>
</dbReference>
<sequence>MASTKQFAEYVTTLNDFGKKGGEYGLKALEQAETVGVVILLSWARTHRLSSDPALNFFAAVAPRPWVEKDPTWTAAQRRLGNAARSPGLALVGLGQLLNTATFKTIGAKGVYYGSQLGYEVPWASAFPYNIGISDPQYWGVICSVWGFYLCLAPYADLSKEHFLIPWLETFWYVTSMKLLEHQAVPGSLKVLSFQNEYEPEVQKRKAEEGNGGWVLKMLGLKDYNQPVFSVTRAMAQAVPAQRILHRPDEASPWIAARQNGISGPGVRGMWGRGWGGVGHVNVPCTLQTLLMFRTCQDVGQGLGLRSFKAKGAWIEALDCLAAAQQNALKISRISMNLLLGATAQHSAWRQAGHIFAAVAAAAPDVVTCGTLIAVLGRRKWRRAFQALMDVTQAGHQCNVFGFNAAVAALEPSMWPNALSCLAARLGITDFVGLDATSWNLVISAVAAASEWQKALWLFSLMPCCPSAAFARDVISFGTALHGCALGRAWRHAGQMMQMLREETLRPNVVTNSAALKACSNSWPRIVQLMRDASGLIQPSLVTYTATLKAFAGANRWSAAVAVNDDVTSRAMELDTIFSTELIASCDSSKKWQQAETILGTSQRSKVRPNFITCSSLISCCSTVQHWQRAFSWHSNGHNGGSGALGNVLITAAAQSNGWFLSTNLLKTTVMDSMDSMTLGSVADSFAQHWDRALWWFRHHAGAGNFPAASVEMAGCAAINACEKCSEWIFSLRILSDLNSWRIPLDCHHLLMEVGFGLISTFFHIWNLRC</sequence>
<keyword evidence="6" id="KW-0443">Lipid metabolism</keyword>
<dbReference type="GO" id="GO:0008654">
    <property type="term" value="P:phospholipid biosynthetic process"/>
    <property type="evidence" value="ECO:0007669"/>
    <property type="project" value="UniProtKB-KW"/>
</dbReference>
<evidence type="ECO:0000256" key="4">
    <source>
        <dbReference type="ARBA" id="ARBA00022737"/>
    </source>
</evidence>
<keyword evidence="4" id="KW-0677">Repeat</keyword>
<keyword evidence="12" id="KW-1185">Reference proteome</keyword>
<dbReference type="PANTHER" id="PTHR47936">
    <property type="entry name" value="PPR_LONG DOMAIN-CONTAINING PROTEIN"/>
    <property type="match status" value="1"/>
</dbReference>
<keyword evidence="5" id="KW-1133">Transmembrane helix</keyword>
<protein>
    <submittedName>
        <fullName evidence="11">Phosphatidyl-N-methylethanolamine N-methyltransferase</fullName>
    </submittedName>
</protein>
<proteinExistence type="predicted"/>
<keyword evidence="2" id="KW-0444">Lipid biosynthesis</keyword>
<name>A0A9P1FXH6_9DINO</name>